<gene>
    <name evidence="5" type="ORF">GA0070621_4432</name>
</gene>
<keyword evidence="3 5" id="KW-0808">Transferase</keyword>
<dbReference type="EMBL" id="LT594324">
    <property type="protein sequence ID" value="SBT52468.1"/>
    <property type="molecule type" value="Genomic_DNA"/>
</dbReference>
<dbReference type="SUPFAM" id="SSF53335">
    <property type="entry name" value="S-adenosyl-L-methionine-dependent methyltransferases"/>
    <property type="match status" value="1"/>
</dbReference>
<evidence type="ECO:0000259" key="4">
    <source>
        <dbReference type="Pfam" id="PF08241"/>
    </source>
</evidence>
<dbReference type="Pfam" id="PF08241">
    <property type="entry name" value="Methyltransf_11"/>
    <property type="match status" value="1"/>
</dbReference>
<evidence type="ECO:0000256" key="1">
    <source>
        <dbReference type="ARBA" id="ARBA00008361"/>
    </source>
</evidence>
<dbReference type="PANTHER" id="PTHR44942:SF4">
    <property type="entry name" value="METHYLTRANSFERASE TYPE 11 DOMAIN-CONTAINING PROTEIN"/>
    <property type="match status" value="1"/>
</dbReference>
<protein>
    <submittedName>
        <fullName evidence="5">Methyltransferase domain-containing protein</fullName>
    </submittedName>
</protein>
<dbReference type="PATRIC" id="fig|299146.4.peg.4584"/>
<dbReference type="OrthoDB" id="9797252at2"/>
<dbReference type="InterPro" id="IPR013216">
    <property type="entry name" value="Methyltransf_11"/>
</dbReference>
<dbReference type="InterPro" id="IPR029063">
    <property type="entry name" value="SAM-dependent_MTases_sf"/>
</dbReference>
<organism evidence="5 6">
    <name type="scientific">Micromonospora narathiwatensis</name>
    <dbReference type="NCBI Taxonomy" id="299146"/>
    <lineage>
        <taxon>Bacteria</taxon>
        <taxon>Bacillati</taxon>
        <taxon>Actinomycetota</taxon>
        <taxon>Actinomycetes</taxon>
        <taxon>Micromonosporales</taxon>
        <taxon>Micromonosporaceae</taxon>
        <taxon>Micromonospora</taxon>
    </lineage>
</organism>
<evidence type="ECO:0000256" key="3">
    <source>
        <dbReference type="ARBA" id="ARBA00022679"/>
    </source>
</evidence>
<evidence type="ECO:0000256" key="2">
    <source>
        <dbReference type="ARBA" id="ARBA00022603"/>
    </source>
</evidence>
<dbReference type="PANTHER" id="PTHR44942">
    <property type="entry name" value="METHYLTRANSF_11 DOMAIN-CONTAINING PROTEIN"/>
    <property type="match status" value="1"/>
</dbReference>
<dbReference type="RefSeq" id="WP_091198876.1">
    <property type="nucleotide sequence ID" value="NZ_LT594324.1"/>
</dbReference>
<comment type="similarity">
    <text evidence="1">Belongs to the methyltransferase superfamily.</text>
</comment>
<dbReference type="InterPro" id="IPR051052">
    <property type="entry name" value="Diverse_substrate_MTase"/>
</dbReference>
<accession>A0A1A9A8M8</accession>
<reference evidence="5 6" key="1">
    <citation type="submission" date="2016-06" db="EMBL/GenBank/DDBJ databases">
        <authorList>
            <person name="Kjaerup R.B."/>
            <person name="Dalgaard T.S."/>
            <person name="Juul-Madsen H.R."/>
        </authorList>
    </citation>
    <scope>NUCLEOTIDE SEQUENCE [LARGE SCALE GENOMIC DNA]</scope>
    <source>
        <strain evidence="5 6">DSM 45248</strain>
    </source>
</reference>
<evidence type="ECO:0000313" key="5">
    <source>
        <dbReference type="EMBL" id="SBT52468.1"/>
    </source>
</evidence>
<dbReference type="AlphaFoldDB" id="A0A1A9A8M8"/>
<dbReference type="GO" id="GO:0032259">
    <property type="term" value="P:methylation"/>
    <property type="evidence" value="ECO:0007669"/>
    <property type="project" value="UniProtKB-KW"/>
</dbReference>
<dbReference type="Gene3D" id="3.40.50.150">
    <property type="entry name" value="Vaccinia Virus protein VP39"/>
    <property type="match status" value="1"/>
</dbReference>
<sequence>MTDPTQALSFGAAAADYDRFRPRYPEEALRWALDGLAAPARVVDLAAGTGILTRGLLALGPSDGSGSRRGGPELSQVVPVEPDPGMRAQLAVATPGVTALAGSAESVPLPDGSADAVLVGQAYHWFDREPAHAEIARVLRPGGTFAPIWNVRDERVAWVAELTRIAHLGDNAGNVVERYGDFGPAFEPVELGEFAHSTTLTPDEVVGMLHTRSYWLTASPDEQERVDRDLRQLFATHPDLAGRETVELPYRTYVFRTHRR</sequence>
<dbReference type="GO" id="GO:0008757">
    <property type="term" value="F:S-adenosylmethionine-dependent methyltransferase activity"/>
    <property type="evidence" value="ECO:0007669"/>
    <property type="project" value="InterPro"/>
</dbReference>
<feature type="domain" description="Methyltransferase type 11" evidence="4">
    <location>
        <begin position="47"/>
        <end position="145"/>
    </location>
</feature>
<evidence type="ECO:0000313" key="6">
    <source>
        <dbReference type="Proteomes" id="UP000198765"/>
    </source>
</evidence>
<dbReference type="Proteomes" id="UP000198765">
    <property type="component" value="Chromosome I"/>
</dbReference>
<keyword evidence="6" id="KW-1185">Reference proteome</keyword>
<name>A0A1A9A8M8_9ACTN</name>
<dbReference type="CDD" id="cd02440">
    <property type="entry name" value="AdoMet_MTases"/>
    <property type="match status" value="1"/>
</dbReference>
<proteinExistence type="inferred from homology"/>
<keyword evidence="2 5" id="KW-0489">Methyltransferase</keyword>